<evidence type="ECO:0000256" key="3">
    <source>
        <dbReference type="ARBA" id="ARBA00023015"/>
    </source>
</evidence>
<dbReference type="EMBL" id="CP001620">
    <property type="protein sequence ID" value="ACR18595.1"/>
    <property type="molecule type" value="Genomic_DNA"/>
</dbReference>
<evidence type="ECO:0000256" key="1">
    <source>
        <dbReference type="ARBA" id="ARBA00022472"/>
    </source>
</evidence>
<keyword evidence="12" id="KW-1185">Reference proteome</keyword>
<feature type="region of interest" description="Disordered" evidence="8">
    <location>
        <begin position="263"/>
        <end position="291"/>
    </location>
</feature>
<gene>
    <name evidence="5" type="primary">nusG</name>
    <name evidence="11" type="ordered locus">ckrop_1880</name>
</gene>
<dbReference type="Gene3D" id="2.30.30.30">
    <property type="match status" value="1"/>
</dbReference>
<keyword evidence="1 5" id="KW-0806">Transcription termination</keyword>
<dbReference type="InterPro" id="IPR005824">
    <property type="entry name" value="KOW"/>
</dbReference>
<accession>C4LL90</accession>
<evidence type="ECO:0000313" key="11">
    <source>
        <dbReference type="EMBL" id="ACR18595.1"/>
    </source>
</evidence>
<feature type="compositionally biased region" description="Polar residues" evidence="8">
    <location>
        <begin position="85"/>
        <end position="96"/>
    </location>
</feature>
<dbReference type="InterPro" id="IPR043425">
    <property type="entry name" value="NusG-like"/>
</dbReference>
<dbReference type="GO" id="GO:0032784">
    <property type="term" value="P:regulation of DNA-templated transcription elongation"/>
    <property type="evidence" value="ECO:0007669"/>
    <property type="project" value="InterPro"/>
</dbReference>
<dbReference type="SUPFAM" id="SSF82679">
    <property type="entry name" value="N-utilization substance G protein NusG, N-terminal domain"/>
    <property type="match status" value="1"/>
</dbReference>
<dbReference type="eggNOG" id="COG0250">
    <property type="taxonomic scope" value="Bacteria"/>
</dbReference>
<comment type="similarity">
    <text evidence="5 7">Belongs to the NusG family.</text>
</comment>
<feature type="compositionally biased region" description="Low complexity" evidence="8">
    <location>
        <begin position="97"/>
        <end position="117"/>
    </location>
</feature>
<evidence type="ECO:0000256" key="8">
    <source>
        <dbReference type="SAM" id="MobiDB-lite"/>
    </source>
</evidence>
<reference evidence="11 12" key="1">
    <citation type="journal article" date="2008" name="J. Biotechnol.">
        <title>Ultrafast pyrosequencing of Corynebacterium kroppenstedtii DSM44385 revealed insights into the physiology of a lipophilic corynebacterium that lacks mycolic acids.</title>
        <authorList>
            <person name="Tauch A."/>
            <person name="Schneider J."/>
            <person name="Szczepanowski R."/>
            <person name="Tilker A."/>
            <person name="Viehoever P."/>
            <person name="Gartemann K.-H."/>
            <person name="Arnold W."/>
            <person name="Blom J."/>
            <person name="Brinkrolf K."/>
            <person name="Brune I."/>
            <person name="Goetker S."/>
            <person name="Weisshaar B."/>
            <person name="Goesmann A."/>
            <person name="Droege M."/>
            <person name="Puehler A."/>
        </authorList>
    </citation>
    <scope>NUCLEOTIDE SEQUENCE [LARGE SCALE GENOMIC DNA]</scope>
    <source>
        <strain evidence="12">DSM 44385 / JCM 11950 / CIP 105744 / CCUG 35717</strain>
    </source>
</reference>
<dbReference type="InterPro" id="IPR036735">
    <property type="entry name" value="NGN_dom_sf"/>
</dbReference>
<feature type="compositionally biased region" description="Low complexity" evidence="8">
    <location>
        <begin position="15"/>
        <end position="49"/>
    </location>
</feature>
<dbReference type="OrthoDB" id="9809075at2"/>
<dbReference type="SUPFAM" id="SSF50104">
    <property type="entry name" value="Translation proteins SH3-like domain"/>
    <property type="match status" value="1"/>
</dbReference>
<feature type="compositionally biased region" description="Low complexity" evidence="8">
    <location>
        <begin position="74"/>
        <end position="84"/>
    </location>
</feature>
<dbReference type="InterPro" id="IPR047050">
    <property type="entry name" value="NGN"/>
</dbReference>
<dbReference type="STRING" id="645127.ckrop_1880"/>
<dbReference type="GO" id="GO:0031564">
    <property type="term" value="P:transcription antitermination"/>
    <property type="evidence" value="ECO:0007669"/>
    <property type="project" value="UniProtKB-UniRule"/>
</dbReference>
<dbReference type="CDD" id="cd06091">
    <property type="entry name" value="KOW_NusG"/>
    <property type="match status" value="1"/>
</dbReference>
<evidence type="ECO:0000256" key="2">
    <source>
        <dbReference type="ARBA" id="ARBA00022814"/>
    </source>
</evidence>
<dbReference type="SMART" id="SM00738">
    <property type="entry name" value="NGN"/>
    <property type="match status" value="1"/>
</dbReference>
<dbReference type="PRINTS" id="PR00338">
    <property type="entry name" value="NUSGTNSCPFCT"/>
</dbReference>
<evidence type="ECO:0000313" key="12">
    <source>
        <dbReference type="Proteomes" id="UP000001473"/>
    </source>
</evidence>
<dbReference type="Proteomes" id="UP000001473">
    <property type="component" value="Chromosome"/>
</dbReference>
<evidence type="ECO:0000256" key="7">
    <source>
        <dbReference type="RuleBase" id="RU000538"/>
    </source>
</evidence>
<name>C4LL90_CORK4</name>
<evidence type="ECO:0000256" key="5">
    <source>
        <dbReference type="HAMAP-Rule" id="MF_00948"/>
    </source>
</evidence>
<keyword evidence="4 5" id="KW-0804">Transcription</keyword>
<organism evidence="11 12">
    <name type="scientific">Corynebacterium kroppenstedtii (strain DSM 44385 / JCM 11950 / CIP 105744 / CCUG 35717)</name>
    <dbReference type="NCBI Taxonomy" id="645127"/>
    <lineage>
        <taxon>Bacteria</taxon>
        <taxon>Bacillati</taxon>
        <taxon>Actinomycetota</taxon>
        <taxon>Actinomycetes</taxon>
        <taxon>Mycobacteriales</taxon>
        <taxon>Corynebacteriaceae</taxon>
        <taxon>Corynebacterium</taxon>
    </lineage>
</organism>
<dbReference type="PANTHER" id="PTHR30265">
    <property type="entry name" value="RHO-INTERACTING TRANSCRIPTION TERMINATION FACTOR NUSG"/>
    <property type="match status" value="1"/>
</dbReference>
<dbReference type="Gene3D" id="3.30.70.940">
    <property type="entry name" value="NusG, N-terminal domain"/>
    <property type="match status" value="1"/>
</dbReference>
<dbReference type="NCBIfam" id="TIGR00922">
    <property type="entry name" value="nusG"/>
    <property type="match status" value="1"/>
</dbReference>
<dbReference type="PANTHER" id="PTHR30265:SF2">
    <property type="entry name" value="TRANSCRIPTION TERMINATION_ANTITERMINATION PROTEIN NUSG"/>
    <property type="match status" value="1"/>
</dbReference>
<dbReference type="GO" id="GO:0006353">
    <property type="term" value="P:DNA-templated transcription termination"/>
    <property type="evidence" value="ECO:0007669"/>
    <property type="project" value="UniProtKB-UniRule"/>
</dbReference>
<dbReference type="GO" id="GO:0006354">
    <property type="term" value="P:DNA-templated transcription elongation"/>
    <property type="evidence" value="ECO:0007669"/>
    <property type="project" value="UniProtKB-UniRule"/>
</dbReference>
<protein>
    <recommendedName>
        <fullName evidence="5 6">Transcription termination/antitermination protein NusG</fullName>
    </recommendedName>
</protein>
<feature type="domain" description="KOW" evidence="10">
    <location>
        <begin position="298"/>
        <end position="325"/>
    </location>
</feature>
<dbReference type="PROSITE" id="PS01014">
    <property type="entry name" value="NUSG"/>
    <property type="match status" value="1"/>
</dbReference>
<evidence type="ECO:0000259" key="10">
    <source>
        <dbReference type="SMART" id="SM00739"/>
    </source>
</evidence>
<dbReference type="SMART" id="SM00739">
    <property type="entry name" value="KOW"/>
    <property type="match status" value="1"/>
</dbReference>
<dbReference type="Pfam" id="PF02357">
    <property type="entry name" value="NusG"/>
    <property type="match status" value="1"/>
</dbReference>
<dbReference type="InterPro" id="IPR014722">
    <property type="entry name" value="Rib_uL2_dom2"/>
</dbReference>
<keyword evidence="2 5" id="KW-0889">Transcription antitermination</keyword>
<dbReference type="KEGG" id="ckp:ckrop_1880"/>
<evidence type="ECO:0000256" key="4">
    <source>
        <dbReference type="ARBA" id="ARBA00023163"/>
    </source>
</evidence>
<dbReference type="InterPro" id="IPR008991">
    <property type="entry name" value="Translation_prot_SH3-like_sf"/>
</dbReference>
<dbReference type="HOGENOM" id="CLU_067287_0_0_11"/>
<sequence>MSDTTNSSTESDKPQSAADLAAQAAADVQEAARKAQQPQFSAGAAQSSSDGGNKADAAGSQDNEADQARDMDAEGAVATETAAESDNTAASPSVTTGSDADGSASARGASASEGAGDQPSAADETEQDPEAAAMQAYKVRLRKFMRELKKLPGEWYIVQCYSGYENKVKTDLEVRSQTLGVDEQIHEVVVPIEEEVEVKDGKRKVVKHKLLPGYVLMRIELDDASWSVIRDTPGITSFVGNEGHPTPVKIREVAKFLLPPETATQKAEQEGEEPAAVDVSSTGVAAPPRPSADKVKVDYEVGEAVTVLSGPFASVSATISEIDAENSKLKALVSIFGRETPVELDFDQVEKIN</sequence>
<dbReference type="GO" id="GO:0005829">
    <property type="term" value="C:cytosol"/>
    <property type="evidence" value="ECO:0007669"/>
    <property type="project" value="TreeGrafter"/>
</dbReference>
<feature type="region of interest" description="Disordered" evidence="8">
    <location>
        <begin position="1"/>
        <end position="131"/>
    </location>
</feature>
<dbReference type="AlphaFoldDB" id="C4LL90"/>
<feature type="domain" description="NusG-like N-terminal" evidence="9">
    <location>
        <begin position="152"/>
        <end position="260"/>
    </location>
</feature>
<evidence type="ECO:0000256" key="6">
    <source>
        <dbReference type="NCBIfam" id="TIGR00922"/>
    </source>
</evidence>
<dbReference type="InterPro" id="IPR015869">
    <property type="entry name" value="Transcrpt_antiterm_NusG_bac_CS"/>
</dbReference>
<proteinExistence type="inferred from homology"/>
<keyword evidence="3 5" id="KW-0805">Transcription regulation</keyword>
<dbReference type="InterPro" id="IPR001062">
    <property type="entry name" value="Transcrpt_antiterm_NusG"/>
</dbReference>
<dbReference type="HAMAP" id="MF_00948">
    <property type="entry name" value="NusG"/>
    <property type="match status" value="1"/>
</dbReference>
<dbReference type="InterPro" id="IPR006645">
    <property type="entry name" value="NGN-like_dom"/>
</dbReference>
<evidence type="ECO:0000259" key="9">
    <source>
        <dbReference type="SMART" id="SM00738"/>
    </source>
</evidence>
<dbReference type="CDD" id="cd09891">
    <property type="entry name" value="NGN_Bact_1"/>
    <property type="match status" value="1"/>
</dbReference>
<comment type="function">
    <text evidence="5 7">Participates in transcription elongation, termination and antitermination.</text>
</comment>
<dbReference type="FunFam" id="2.30.30.30:FF:000002">
    <property type="entry name" value="Transcription termination/antitermination factor NusG"/>
    <property type="match status" value="1"/>
</dbReference>